<gene>
    <name evidence="2" type="ORF">BC938DRAFT_480485</name>
</gene>
<dbReference type="InterPro" id="IPR004919">
    <property type="entry name" value="GmrSD_N"/>
</dbReference>
<protein>
    <recommendedName>
        <fullName evidence="1">GmrSD restriction endonucleases N-terminal domain-containing protein</fullName>
    </recommendedName>
</protein>
<reference evidence="2 3" key="1">
    <citation type="journal article" date="2018" name="New Phytol.">
        <title>Phylogenomics of Endogonaceae and evolution of mycorrhizas within Mucoromycota.</title>
        <authorList>
            <person name="Chang Y."/>
            <person name="Desiro A."/>
            <person name="Na H."/>
            <person name="Sandor L."/>
            <person name="Lipzen A."/>
            <person name="Clum A."/>
            <person name="Barry K."/>
            <person name="Grigoriev I.V."/>
            <person name="Martin F.M."/>
            <person name="Stajich J.E."/>
            <person name="Smith M.E."/>
            <person name="Bonito G."/>
            <person name="Spatafora J.W."/>
        </authorList>
    </citation>
    <scope>NUCLEOTIDE SEQUENCE [LARGE SCALE GENOMIC DNA]</scope>
    <source>
        <strain evidence="2 3">AD002</strain>
    </source>
</reference>
<name>A0A433QIF3_9FUNG</name>
<evidence type="ECO:0000313" key="3">
    <source>
        <dbReference type="Proteomes" id="UP000274822"/>
    </source>
</evidence>
<dbReference type="PANTHER" id="PTHR39639:SF1">
    <property type="entry name" value="DUF262 DOMAIN-CONTAINING PROTEIN"/>
    <property type="match status" value="1"/>
</dbReference>
<dbReference type="AlphaFoldDB" id="A0A433QIF3"/>
<dbReference type="Proteomes" id="UP000274822">
    <property type="component" value="Unassembled WGS sequence"/>
</dbReference>
<accession>A0A433QIF3</accession>
<dbReference type="Pfam" id="PF03235">
    <property type="entry name" value="GmrSD_N"/>
    <property type="match status" value="1"/>
</dbReference>
<feature type="domain" description="GmrSD restriction endonucleases N-terminal" evidence="1">
    <location>
        <begin position="18"/>
        <end position="72"/>
    </location>
</feature>
<evidence type="ECO:0000313" key="2">
    <source>
        <dbReference type="EMBL" id="RUS29582.1"/>
    </source>
</evidence>
<sequence length="73" mass="8389">MINPAEALIKPHASTMPMYRLHVWPEKKMCHLIDSIIRNYYVPPVLFAAKSVQGRPSKRVCVDGKQRLTSIQK</sequence>
<comment type="caution">
    <text evidence="2">The sequence shown here is derived from an EMBL/GenBank/DDBJ whole genome shotgun (WGS) entry which is preliminary data.</text>
</comment>
<keyword evidence="3" id="KW-1185">Reference proteome</keyword>
<organism evidence="2 3">
    <name type="scientific">Jimgerdemannia flammicorona</name>
    <dbReference type="NCBI Taxonomy" id="994334"/>
    <lineage>
        <taxon>Eukaryota</taxon>
        <taxon>Fungi</taxon>
        <taxon>Fungi incertae sedis</taxon>
        <taxon>Mucoromycota</taxon>
        <taxon>Mucoromycotina</taxon>
        <taxon>Endogonomycetes</taxon>
        <taxon>Endogonales</taxon>
        <taxon>Endogonaceae</taxon>
        <taxon>Jimgerdemannia</taxon>
    </lineage>
</organism>
<dbReference type="EMBL" id="RBNJ01004985">
    <property type="protein sequence ID" value="RUS29582.1"/>
    <property type="molecule type" value="Genomic_DNA"/>
</dbReference>
<proteinExistence type="predicted"/>
<evidence type="ECO:0000259" key="1">
    <source>
        <dbReference type="Pfam" id="PF03235"/>
    </source>
</evidence>
<dbReference type="PANTHER" id="PTHR39639">
    <property type="entry name" value="CHROMOSOME 16, WHOLE GENOME SHOTGUN SEQUENCE"/>
    <property type="match status" value="1"/>
</dbReference>